<dbReference type="GO" id="GO:0008855">
    <property type="term" value="F:exodeoxyribonuclease VII activity"/>
    <property type="evidence" value="ECO:0007669"/>
    <property type="project" value="UniProtKB-UniRule"/>
</dbReference>
<comment type="function">
    <text evidence="5">Bidirectionally degrades single-stranded DNA into large acid-insoluble oligonucleotides, which are then degraded further into small acid-soluble oligonucleotides.</text>
</comment>
<evidence type="ECO:0000256" key="7">
    <source>
        <dbReference type="SAM" id="MobiDB-lite"/>
    </source>
</evidence>
<gene>
    <name evidence="5" type="primary">xseA</name>
    <name evidence="10" type="ORF">HYPDE_36543</name>
</gene>
<dbReference type="GO" id="GO:0005737">
    <property type="term" value="C:cytoplasm"/>
    <property type="evidence" value="ECO:0007669"/>
    <property type="project" value="UniProtKB-SubCell"/>
</dbReference>
<dbReference type="PANTHER" id="PTHR30008">
    <property type="entry name" value="EXODEOXYRIBONUCLEASE 7 LARGE SUBUNIT"/>
    <property type="match status" value="1"/>
</dbReference>
<evidence type="ECO:0000313" key="10">
    <source>
        <dbReference type="EMBL" id="AGK58980.1"/>
    </source>
</evidence>
<keyword evidence="3 5" id="KW-0378">Hydrolase</keyword>
<feature type="domain" description="OB-fold nucleic acid binding" evidence="9">
    <location>
        <begin position="19"/>
        <end position="113"/>
    </location>
</feature>
<keyword evidence="2 5" id="KW-0540">Nuclease</keyword>
<comment type="subcellular location">
    <subcellularLocation>
        <location evidence="5 6">Cytoplasm</location>
    </subcellularLocation>
</comment>
<accession>N0BFV8</accession>
<name>N0BFV8_9HYPH</name>
<dbReference type="CDD" id="cd04489">
    <property type="entry name" value="ExoVII_LU_OBF"/>
    <property type="match status" value="1"/>
</dbReference>
<dbReference type="Proteomes" id="UP000005952">
    <property type="component" value="Chromosome"/>
</dbReference>
<dbReference type="EMBL" id="CP005587">
    <property type="protein sequence ID" value="AGK58980.1"/>
    <property type="molecule type" value="Genomic_DNA"/>
</dbReference>
<dbReference type="KEGG" id="hdt:HYPDE_36543"/>
<dbReference type="GO" id="GO:0009318">
    <property type="term" value="C:exodeoxyribonuclease VII complex"/>
    <property type="evidence" value="ECO:0007669"/>
    <property type="project" value="UniProtKB-UniRule"/>
</dbReference>
<evidence type="ECO:0000256" key="1">
    <source>
        <dbReference type="ARBA" id="ARBA00022490"/>
    </source>
</evidence>
<proteinExistence type="inferred from homology"/>
<dbReference type="EC" id="3.1.11.6" evidence="5"/>
<dbReference type="Pfam" id="PF13742">
    <property type="entry name" value="tRNA_anti_2"/>
    <property type="match status" value="1"/>
</dbReference>
<dbReference type="OrthoDB" id="9802795at2"/>
<organism evidence="10 11">
    <name type="scientific">Hyphomicrobium denitrificans 1NES1</name>
    <dbReference type="NCBI Taxonomy" id="670307"/>
    <lineage>
        <taxon>Bacteria</taxon>
        <taxon>Pseudomonadati</taxon>
        <taxon>Pseudomonadota</taxon>
        <taxon>Alphaproteobacteria</taxon>
        <taxon>Hyphomicrobiales</taxon>
        <taxon>Hyphomicrobiaceae</taxon>
        <taxon>Hyphomicrobium</taxon>
    </lineage>
</organism>
<evidence type="ECO:0000256" key="5">
    <source>
        <dbReference type="HAMAP-Rule" id="MF_00378"/>
    </source>
</evidence>
<keyword evidence="4 5" id="KW-0269">Exonuclease</keyword>
<dbReference type="HOGENOM" id="CLU_023625_3_1_5"/>
<sequence>MNSTPSASDARPGANAPEFTVSELSGAIKRALEDGFGYVRLRGEISGYRGPHASGHCYFALKDDRAKIEAVIWKGTYGRLRFKPEEGMEVVAQGKITTFPGSSKYQIVIEQLEPAGAGALMALLEERKRKFAAEGLFDEARKKPRPFLPKVVGIVTSPTGAVIRDMLHGFNERFPTCVLLWPARVQGEGSAAEVAAAIRGFNALEAGGKIPRPDVLIVARGGGSLEDLWSFNEEIVVRAAAESRIPLISAVGHETDWTLIDLVADARAPTPTKAAEWVVPKYSELIETLEKFQMRKRTAVRRVLSDIRTHLKASSRGLPKLQDLIALPRQRFDAVDRRLSRALLANTRAHGTRLARISGRLSPAPIVQKHSRCRERLDALERRAGQALLNRVAVRRRDFDGKRALLKSLGYQSVLSRGFALVRDETGVMVRQARSVSAGAALTVQFSDGRIGVVADGKPIPDAGGAEQSGAKAPRQKNRTRGGQGSLF</sequence>
<comment type="similarity">
    <text evidence="5 6">Belongs to the XseA family.</text>
</comment>
<evidence type="ECO:0000313" key="11">
    <source>
        <dbReference type="Proteomes" id="UP000005952"/>
    </source>
</evidence>
<dbReference type="Pfam" id="PF02601">
    <property type="entry name" value="Exonuc_VII_L"/>
    <property type="match status" value="1"/>
</dbReference>
<dbReference type="STRING" id="670307.HYPDE_36543"/>
<evidence type="ECO:0000256" key="3">
    <source>
        <dbReference type="ARBA" id="ARBA00022801"/>
    </source>
</evidence>
<keyword evidence="11" id="KW-1185">Reference proteome</keyword>
<evidence type="ECO:0000256" key="6">
    <source>
        <dbReference type="RuleBase" id="RU004355"/>
    </source>
</evidence>
<dbReference type="HAMAP" id="MF_00378">
    <property type="entry name" value="Exonuc_7_L"/>
    <property type="match status" value="1"/>
</dbReference>
<evidence type="ECO:0000256" key="2">
    <source>
        <dbReference type="ARBA" id="ARBA00022722"/>
    </source>
</evidence>
<reference evidence="10 11" key="1">
    <citation type="journal article" date="2013" name="Genome Announc.">
        <title>Genome sequences for three denitrifying bacterial strains isolated from a uranium- and nitrate-contaminated subsurface environment.</title>
        <authorList>
            <person name="Venkatramanan R."/>
            <person name="Prakash O."/>
            <person name="Woyke T."/>
            <person name="Chain P."/>
            <person name="Goodwin L.A."/>
            <person name="Watson D."/>
            <person name="Brooks S."/>
            <person name="Kostka J.E."/>
            <person name="Green S.J."/>
        </authorList>
    </citation>
    <scope>NUCLEOTIDE SEQUENCE [LARGE SCALE GENOMIC DNA]</scope>
    <source>
        <strain evidence="10 11">1NES1</strain>
    </source>
</reference>
<feature type="domain" description="Exonuclease VII large subunit C-terminal" evidence="8">
    <location>
        <begin position="136"/>
        <end position="452"/>
    </location>
</feature>
<dbReference type="InterPro" id="IPR025824">
    <property type="entry name" value="OB-fold_nuc-bd_dom"/>
</dbReference>
<dbReference type="GO" id="GO:0003676">
    <property type="term" value="F:nucleic acid binding"/>
    <property type="evidence" value="ECO:0007669"/>
    <property type="project" value="InterPro"/>
</dbReference>
<keyword evidence="1 5" id="KW-0963">Cytoplasm</keyword>
<dbReference type="PANTHER" id="PTHR30008:SF0">
    <property type="entry name" value="EXODEOXYRIBONUCLEASE 7 LARGE SUBUNIT"/>
    <property type="match status" value="1"/>
</dbReference>
<dbReference type="InterPro" id="IPR003753">
    <property type="entry name" value="Exonuc_VII_L"/>
</dbReference>
<comment type="subunit">
    <text evidence="5">Heterooligomer composed of large and small subunits.</text>
</comment>
<evidence type="ECO:0000256" key="4">
    <source>
        <dbReference type="ARBA" id="ARBA00022839"/>
    </source>
</evidence>
<feature type="region of interest" description="Disordered" evidence="7">
    <location>
        <begin position="457"/>
        <end position="488"/>
    </location>
</feature>
<dbReference type="NCBIfam" id="TIGR00237">
    <property type="entry name" value="xseA"/>
    <property type="match status" value="1"/>
</dbReference>
<dbReference type="GO" id="GO:0006308">
    <property type="term" value="P:DNA catabolic process"/>
    <property type="evidence" value="ECO:0007669"/>
    <property type="project" value="UniProtKB-UniRule"/>
</dbReference>
<protein>
    <recommendedName>
        <fullName evidence="5">Exodeoxyribonuclease 7 large subunit</fullName>
        <ecNumber evidence="5">3.1.11.6</ecNumber>
    </recommendedName>
    <alternativeName>
        <fullName evidence="5">Exodeoxyribonuclease VII large subunit</fullName>
        <shortName evidence="5">Exonuclease VII large subunit</shortName>
    </alternativeName>
</protein>
<comment type="catalytic activity">
    <reaction evidence="5 6">
        <text>Exonucleolytic cleavage in either 5'- to 3'- or 3'- to 5'-direction to yield nucleoside 5'-phosphates.</text>
        <dbReference type="EC" id="3.1.11.6"/>
    </reaction>
</comment>
<dbReference type="InterPro" id="IPR020579">
    <property type="entry name" value="Exonuc_VII_lsu_C"/>
</dbReference>
<dbReference type="AlphaFoldDB" id="N0BFV8"/>
<dbReference type="RefSeq" id="WP_015598997.1">
    <property type="nucleotide sequence ID" value="NC_021172.1"/>
</dbReference>
<evidence type="ECO:0000259" key="8">
    <source>
        <dbReference type="Pfam" id="PF02601"/>
    </source>
</evidence>
<dbReference type="eggNOG" id="COG1570">
    <property type="taxonomic scope" value="Bacteria"/>
</dbReference>
<evidence type="ECO:0000259" key="9">
    <source>
        <dbReference type="Pfam" id="PF13742"/>
    </source>
</evidence>